<dbReference type="EMBL" id="CAXAMN010005780">
    <property type="protein sequence ID" value="CAK9015330.1"/>
    <property type="molecule type" value="Genomic_DNA"/>
</dbReference>
<evidence type="ECO:0008006" key="5">
    <source>
        <dbReference type="Google" id="ProtNLM"/>
    </source>
</evidence>
<feature type="region of interest" description="Disordered" evidence="2">
    <location>
        <begin position="215"/>
        <end position="237"/>
    </location>
</feature>
<comment type="caution">
    <text evidence="3">The sequence shown here is derived from an EMBL/GenBank/DDBJ whole genome shotgun (WGS) entry which is preliminary data.</text>
</comment>
<gene>
    <name evidence="3" type="ORF">CCMP2556_LOCUS12061</name>
</gene>
<protein>
    <recommendedName>
        <fullName evidence="5">Carbonic anhydrase</fullName>
    </recommendedName>
</protein>
<feature type="region of interest" description="Disordered" evidence="2">
    <location>
        <begin position="785"/>
        <end position="837"/>
    </location>
</feature>
<feature type="region of interest" description="Disordered" evidence="2">
    <location>
        <begin position="865"/>
        <end position="900"/>
    </location>
</feature>
<keyword evidence="4" id="KW-1185">Reference proteome</keyword>
<feature type="compositionally biased region" description="Polar residues" evidence="2">
    <location>
        <begin position="215"/>
        <end position="235"/>
    </location>
</feature>
<evidence type="ECO:0000313" key="3">
    <source>
        <dbReference type="EMBL" id="CAK9015330.1"/>
    </source>
</evidence>
<dbReference type="PANTHER" id="PTHR11002">
    <property type="entry name" value="CARBONIC ANHYDRASE"/>
    <property type="match status" value="1"/>
</dbReference>
<dbReference type="Proteomes" id="UP001642484">
    <property type="component" value="Unassembled WGS sequence"/>
</dbReference>
<evidence type="ECO:0000256" key="2">
    <source>
        <dbReference type="SAM" id="MobiDB-lite"/>
    </source>
</evidence>
<dbReference type="PANTHER" id="PTHR11002:SF79">
    <property type="entry name" value="CARBONIC ANHYDRASE 2"/>
    <property type="match status" value="1"/>
</dbReference>
<proteinExistence type="inferred from homology"/>
<comment type="similarity">
    <text evidence="1">Belongs to the beta-class carbonic anhydrase family.</text>
</comment>
<dbReference type="Gene3D" id="3.40.1050.10">
    <property type="entry name" value="Carbonic anhydrase"/>
    <property type="match status" value="3"/>
</dbReference>
<dbReference type="SUPFAM" id="SSF53056">
    <property type="entry name" value="beta-carbonic anhydrase, cab"/>
    <property type="match status" value="3"/>
</dbReference>
<reference evidence="3 4" key="1">
    <citation type="submission" date="2024-02" db="EMBL/GenBank/DDBJ databases">
        <authorList>
            <person name="Chen Y."/>
            <person name="Shah S."/>
            <person name="Dougan E. K."/>
            <person name="Thang M."/>
            <person name="Chan C."/>
        </authorList>
    </citation>
    <scope>NUCLEOTIDE SEQUENCE [LARGE SCALE GENOMIC DNA]</scope>
</reference>
<sequence>MLLLKAGNERFVRGRPMAAPIDHQARQHLDLSQGPHTAVVGCADCPVPLETIFDSMPGDIFALRNAGNACTHAEGSIMGSVEFCCTQLGSRLILVLGHSHCKAIEEATRTYLESSGRRAQGLLLELSRSVELAASELGPRAARAAELVAAAVKVNVFRTVNYLLQSSKTIQEKVKKGHVEVLGAVFDNKTGRVEFLGKSPNEALLLSEPSQHLSVPATNQAEPGSPAPRSNSDSGRNPALAMKLLTEGNARFALGTERDALSCTPKATFAAILSCSDLHLSPEKIFGAASGELFVLSNTGNSFSGDGGSLIGSLEFCAGKLNVSVILVLGHRGCDAWGACARSARVAAGCACSCGEDRSAGHLLNGVMHDMSAVIDRAQRELQSNREGQGIVSVEAVAEHAIRANVFHTMEHLLRHSERLTELLRQGELEVQGGIFDKESGCVEFLGHLPRLNQLLVSLDTSKRKNQRERSKQTASSCVSAQDALKLLREGNNRWVSSTAVASRIPKTLASDDGRAPFCAIIGCADLRTPVEQLFDTLPGEIFVLRNAGNTITHAKGSVMTSLEFCTCKLMTSWQLQVSLRSLVAADRDETAVIFLQQCQASPSKGLYAKKKAEPKALVDAPEKGSRARVDRPSAVERRPAAVDVETAKTDKFTYLLQLTAAQLRGLGLVELAYGYYYDGLVKVAGYVTGLGRDADFLEFRVTGTQTERFVDVVSDPDKRVFQLHICPKDCHHTPTGPDILHASGYWELGDNRQPWHTMLESVAPVVEERDEMAKLREHYASRAKVVKGEKASPSAEEEKEGKKKKKKKKLKEKEKRDAKDKMDGGGSDEDAPVEKGQKSLKSLFGGTCLDPQFDDRSKLLRKARKLGKKEGKKRKRSSSESSSSGSSTSEEEDPLETGEGLFAEKKRALRLTQRYPGCLGAQTIAGMKDLLLTSSGTLHSIDRRSLPPLYTQYYRAELHALVSPSMGQELLTSARRLTYSCGDILHGPLTCYLKGSKPSNNRPEELIGRLQDSWSWCQLTRLASRKVLKELKQLAWREKRMESASWTGVSGIGAEMAELDMTEREPDFSKSLEVGSQCNGRVEAHWKSTMPQAGMHVEREMDTSRASQCDPDEMEQQLVDAARCEVSYDTKDDKQLGWRLALSRAVQR</sequence>
<evidence type="ECO:0000313" key="4">
    <source>
        <dbReference type="Proteomes" id="UP001642484"/>
    </source>
</evidence>
<dbReference type="InterPro" id="IPR001765">
    <property type="entry name" value="Carbonic_anhydrase"/>
</dbReference>
<dbReference type="Pfam" id="PF00484">
    <property type="entry name" value="Pro_CA"/>
    <property type="match status" value="3"/>
</dbReference>
<organism evidence="3 4">
    <name type="scientific">Durusdinium trenchii</name>
    <dbReference type="NCBI Taxonomy" id="1381693"/>
    <lineage>
        <taxon>Eukaryota</taxon>
        <taxon>Sar</taxon>
        <taxon>Alveolata</taxon>
        <taxon>Dinophyceae</taxon>
        <taxon>Suessiales</taxon>
        <taxon>Symbiodiniaceae</taxon>
        <taxon>Durusdinium</taxon>
    </lineage>
</organism>
<evidence type="ECO:0000256" key="1">
    <source>
        <dbReference type="ARBA" id="ARBA00006217"/>
    </source>
</evidence>
<accession>A0ABP0JLL2</accession>
<feature type="compositionally biased region" description="Basic residues" evidence="2">
    <location>
        <begin position="865"/>
        <end position="877"/>
    </location>
</feature>
<name>A0ABP0JLL2_9DINO</name>
<dbReference type="InterPro" id="IPR036874">
    <property type="entry name" value="Carbonic_anhydrase_sf"/>
</dbReference>
<feature type="compositionally biased region" description="Basic and acidic residues" evidence="2">
    <location>
        <begin position="812"/>
        <end position="824"/>
    </location>
</feature>
<feature type="compositionally biased region" description="Low complexity" evidence="2">
    <location>
        <begin position="880"/>
        <end position="889"/>
    </location>
</feature>
<dbReference type="SMART" id="SM00947">
    <property type="entry name" value="Pro_CA"/>
    <property type="match status" value="3"/>
</dbReference>